<dbReference type="Pfam" id="PF00207">
    <property type="entry name" value="A2M"/>
    <property type="match status" value="1"/>
</dbReference>
<dbReference type="Gene3D" id="2.60.40.690">
    <property type="entry name" value="Alpha-macroglobulin, receptor-binding domain"/>
    <property type="match status" value="1"/>
</dbReference>
<dbReference type="Gene3D" id="2.20.130.20">
    <property type="match status" value="1"/>
</dbReference>
<dbReference type="FunFam" id="2.60.40.1930:FF:000001">
    <property type="entry name" value="CD109 isoform 3"/>
    <property type="match status" value="1"/>
</dbReference>
<evidence type="ECO:0000256" key="4">
    <source>
        <dbReference type="ARBA" id="ARBA00023180"/>
    </source>
</evidence>
<dbReference type="SMART" id="SM01361">
    <property type="entry name" value="A2M_recep"/>
    <property type="match status" value="1"/>
</dbReference>
<evidence type="ECO:0000259" key="10">
    <source>
        <dbReference type="SMART" id="SM01360"/>
    </source>
</evidence>
<dbReference type="GO" id="GO:0004866">
    <property type="term" value="F:endopeptidase inhibitor activity"/>
    <property type="evidence" value="ECO:0007669"/>
    <property type="project" value="InterPro"/>
</dbReference>
<dbReference type="InterPro" id="IPR041813">
    <property type="entry name" value="A2M_TED"/>
</dbReference>
<dbReference type="SMART" id="SM01359">
    <property type="entry name" value="A2M_N_2"/>
    <property type="match status" value="1"/>
</dbReference>
<dbReference type="Gene3D" id="1.50.10.20">
    <property type="match status" value="1"/>
</dbReference>
<comment type="function">
    <text evidence="5">Binds covalently through a thioester bond to the pathogen surface resulting in pathogen clearance.</text>
</comment>
<dbReference type="GO" id="GO:0005615">
    <property type="term" value="C:extracellular space"/>
    <property type="evidence" value="ECO:0007669"/>
    <property type="project" value="InterPro"/>
</dbReference>
<dbReference type="InterPro" id="IPR047565">
    <property type="entry name" value="Alpha-macroglob_thiol-ester_cl"/>
</dbReference>
<keyword evidence="4" id="KW-0325">Glycoprotein</keyword>
<evidence type="ECO:0000259" key="9">
    <source>
        <dbReference type="SMART" id="SM01359"/>
    </source>
</evidence>
<dbReference type="PANTHER" id="PTHR11412:SF136">
    <property type="entry name" value="CD109 ANTIGEN"/>
    <property type="match status" value="1"/>
</dbReference>
<dbReference type="Pfam" id="PF17791">
    <property type="entry name" value="MG3"/>
    <property type="match status" value="1"/>
</dbReference>
<dbReference type="Gene3D" id="2.60.40.1930">
    <property type="match status" value="2"/>
</dbReference>
<dbReference type="Gene3D" id="2.60.120.1540">
    <property type="match status" value="1"/>
</dbReference>
<dbReference type="InterPro" id="IPR011625">
    <property type="entry name" value="A2M_N_BRD"/>
</dbReference>
<feature type="domain" description="Alpha-2-macroglobulin" evidence="10">
    <location>
        <begin position="704"/>
        <end position="796"/>
    </location>
</feature>
<dbReference type="Pfam" id="PF01835">
    <property type="entry name" value="MG2"/>
    <property type="match status" value="1"/>
</dbReference>
<feature type="domain" description="Alpha-2-macroglobulin bait region" evidence="9">
    <location>
        <begin position="442"/>
        <end position="591"/>
    </location>
</feature>
<name>A0A5S9BHQ6_PORTR</name>
<evidence type="ECO:0000256" key="3">
    <source>
        <dbReference type="ARBA" id="ARBA00023157"/>
    </source>
</evidence>
<evidence type="ECO:0000259" key="11">
    <source>
        <dbReference type="SMART" id="SM01361"/>
    </source>
</evidence>
<dbReference type="EMBL" id="MK076888">
    <property type="protein sequence ID" value="AYV97199.1"/>
    <property type="molecule type" value="mRNA"/>
</dbReference>
<dbReference type="Gene3D" id="2.60.40.2950">
    <property type="match status" value="1"/>
</dbReference>
<dbReference type="InterPro" id="IPR041555">
    <property type="entry name" value="MG3"/>
</dbReference>
<dbReference type="OrthoDB" id="9998011at2759"/>
<dbReference type="Pfam" id="PF07678">
    <property type="entry name" value="TED_complement"/>
    <property type="match status" value="1"/>
</dbReference>
<keyword evidence="3" id="KW-1015">Disulfide bond</keyword>
<dbReference type="InterPro" id="IPR002890">
    <property type="entry name" value="MG2"/>
</dbReference>
<comment type="subunit">
    <text evidence="6">Heterodimer of a TEP1-N chain and an TEP1-C chain non-covalently linked. Forms a complex composed of TEP1-N and TEP1-C heterodimer, LRIM1 and APL1C; the interaction stabilizes TEP1-N and TEP1-C heterodimer, prevents its binding to tissues while circulating in the hemolymph and protects the thioester bond from hydrolysis. Mature TEP1 and to a lesser extent full-length TEP1 interact with SPCLIP1; the interaction is induced by microbial infection.</text>
</comment>
<dbReference type="Pfam" id="PF07703">
    <property type="entry name" value="A2M_BRD"/>
    <property type="match status" value="1"/>
</dbReference>
<dbReference type="InterPro" id="IPR001599">
    <property type="entry name" value="Macroglobln_a2"/>
</dbReference>
<dbReference type="InterPro" id="IPR019742">
    <property type="entry name" value="MacrogloblnA2_CS"/>
</dbReference>
<evidence type="ECO:0000313" key="12">
    <source>
        <dbReference type="EMBL" id="AYV97199.1"/>
    </source>
</evidence>
<dbReference type="SMR" id="A0A5S9BHQ6"/>
<dbReference type="Gene3D" id="2.60.40.1940">
    <property type="match status" value="1"/>
</dbReference>
<dbReference type="SMART" id="SM01419">
    <property type="entry name" value="Thiol-ester_cl"/>
    <property type="match status" value="1"/>
</dbReference>
<dbReference type="Pfam" id="PF21412">
    <property type="entry name" value="TEP1_CUB2"/>
    <property type="match status" value="1"/>
</dbReference>
<sequence>MKWAAAVAVVVVAVGVMVGGAEAKGTYSVVASRVLRPNQVFHVAVSSHGTEGDVQVSAEVGGEQDSGNIILLRQIADLQPDSTQVLKFEIGDIGPGQYNLSVSGFGALTFRNTTKLDYVHKSYSAFIQTDKTIYKPGDLMRFRVVVVNPLLRPFVTGSIDVYVTDGAGHRVRQWKRVFTNKGVWSGELQLAKEPVLGDWNITVEVLGQKTSRAVQVAYYVLPKFEVIVTLPEYVTFDQGEMVATVEAKYTYGRAVKGEVTLQVTPTYKYGYLQAPYDDPIRVVKAIKGKTDVTIDLLSDARLKGDYARELEVTAYVKEELTERVQNATSHVTVYRYPYRLSLIRTSDSFKPGLTYTAFLKVSYQDDTPVTSGEVTVRHSFTRDPSGFTEEVHTIEPSGIVTLQFTPPLDESVVSLALEARYKDLTQWLGDIVRAQSPSNSFLQATLQTENPRVGQDVELSLVTTQPVGGEILIGLNATQPLVYFVYQVLGRGDVVFSNTLQAHQGTTHTFRFLATRDMAPRARLLMYYVRDDGEVVADSLHFTVSGAIQNEVTVNLNPNVVDAAGEVDITVTTKPNAFVGVLAVDQRALMLGTHNHFSQHEVIDELETYDPGRKTLEAPWHALSRKKRALFNWMGTTTTSDVFKNAGIVVLTNGYVHDFNPFREYCFVTMDDPRDLRAMESNLPEATVAAEPTAPAPRTYFPITWLFSHYDSGFNGVVRMREKAPDAITSYMISAFAIDDLYGLGVTERPTKLRVFRPFFVSMNLPAAGVVRGEAVAVEMVIFNYGDQQATAQVTLENPNEDFLFADFANEIDQGSPAAMKSREVVVASGTGMSVSFMVVPQTIGNIPITVRATTASAADVVTKQLLVKPEGTRQTVNRAMLIDLRSETSFSATVNITTPPNVVNESKAISVTLVGDVLGPAVSDLQSLVELPTGCGEQNMAKLVPNIVVTEYLKNKNQLDESLLGRAKRHLETGYQQQLNYRHPDGSFSAFGSRDKSGSTWLTAFVAKSLAEAGRHIEVEAEVVDKAVEWLRSQQVADGSFPEVGTVNNKAMQGGAAFGSALTAYVVMALLTTQNPPKAIVRNSINRGLDFLAKRLDDIEDLYSLALTTYVLHLADHTHKDAAFFKLESKAKIQENEKWWESGPLNRTVETMVDTRSVDVEMTGYGLMTYVRRGLVQDALPIMRWLVRRRNTHGGFMSTQDTVVALAGLAGLAERLTAANSRVNLRLIYGARGKNLQVNSGNTMLLQRVELPSDTERIELSASGTGVAVVQVTYHYNLKVTGPKPAFSLDPQLDFSMSDTNRLRLTSCIGYTGGNNSNMAVMDVSLPSGYIVDNDLIPGLYDYEGVKLVEKKPDSSGVLVYFDHLTPVEVCPTVAAYRINKVAFQKPSAVRVYDYYDTSRQARQFYRPLPAKLCDICDLDECDPRQCEEQIIELNRQLQDPEDIERPATVTEISSGSALVPALTTTCLALLAAFLHH</sequence>
<dbReference type="PROSITE" id="PS00477">
    <property type="entry name" value="ALPHA_2_MACROGLOBULIN"/>
    <property type="match status" value="1"/>
</dbReference>
<evidence type="ECO:0000256" key="2">
    <source>
        <dbReference type="ARBA" id="ARBA00022966"/>
    </source>
</evidence>
<evidence type="ECO:0000256" key="5">
    <source>
        <dbReference type="ARBA" id="ARBA00057615"/>
    </source>
</evidence>
<dbReference type="SMART" id="SM01360">
    <property type="entry name" value="A2M"/>
    <property type="match status" value="1"/>
</dbReference>
<dbReference type="InterPro" id="IPR049135">
    <property type="entry name" value="TEP1_CUB2"/>
</dbReference>
<dbReference type="Gene3D" id="2.60.40.10">
    <property type="entry name" value="Immunoglobulins"/>
    <property type="match status" value="2"/>
</dbReference>
<dbReference type="SUPFAM" id="SSF48239">
    <property type="entry name" value="Terpenoid cyclases/Protein prenyltransferases"/>
    <property type="match status" value="1"/>
</dbReference>
<evidence type="ECO:0000256" key="7">
    <source>
        <dbReference type="ARBA" id="ARBA00078071"/>
    </source>
</evidence>
<evidence type="ECO:0000256" key="6">
    <source>
        <dbReference type="ARBA" id="ARBA00063781"/>
    </source>
</evidence>
<proteinExistence type="evidence at transcript level"/>
<keyword evidence="2" id="KW-0882">Thioester bond</keyword>
<dbReference type="SUPFAM" id="SSF49410">
    <property type="entry name" value="Alpha-macroglobulin receptor domain"/>
    <property type="match status" value="1"/>
</dbReference>
<gene>
    <name evidence="12" type="primary">TEP</name>
</gene>
<evidence type="ECO:0000256" key="1">
    <source>
        <dbReference type="ARBA" id="ARBA00022729"/>
    </source>
</evidence>
<reference evidence="12" key="1">
    <citation type="submission" date="2018-10" db="EMBL/GenBank/DDBJ databases">
        <authorList>
            <person name="Ning J."/>
            <person name="Liu Y."/>
            <person name="Cui Z."/>
        </authorList>
    </citation>
    <scope>NUCLEOTIDE SEQUENCE</scope>
    <source>
        <strain evidence="12">98947</strain>
        <tissue evidence="12">Intestine</tissue>
    </source>
</reference>
<dbReference type="InterPro" id="IPR008930">
    <property type="entry name" value="Terpenoid_cyclase/PrenylTrfase"/>
</dbReference>
<dbReference type="InterPro" id="IPR009048">
    <property type="entry name" value="A-macroglobulin_rcpt-bd"/>
</dbReference>
<evidence type="ECO:0000256" key="8">
    <source>
        <dbReference type="SAM" id="SignalP"/>
    </source>
</evidence>
<dbReference type="Pfam" id="PF07677">
    <property type="entry name" value="A2M_recep"/>
    <property type="match status" value="1"/>
</dbReference>
<dbReference type="CDD" id="cd02897">
    <property type="entry name" value="A2M_2"/>
    <property type="match status" value="1"/>
</dbReference>
<organism evidence="12">
    <name type="scientific">Portunus trituberculatus</name>
    <name type="common">Swimming crab</name>
    <name type="synonym">Neptunus trituberculatus</name>
    <dbReference type="NCBI Taxonomy" id="210409"/>
    <lineage>
        <taxon>Eukaryota</taxon>
        <taxon>Metazoa</taxon>
        <taxon>Ecdysozoa</taxon>
        <taxon>Arthropoda</taxon>
        <taxon>Crustacea</taxon>
        <taxon>Multicrustacea</taxon>
        <taxon>Malacostraca</taxon>
        <taxon>Eumalacostraca</taxon>
        <taxon>Eucarida</taxon>
        <taxon>Decapoda</taxon>
        <taxon>Pleocyemata</taxon>
        <taxon>Brachyura</taxon>
        <taxon>Eubrachyura</taxon>
        <taxon>Portunoidea</taxon>
        <taxon>Portunidae</taxon>
        <taxon>Portuninae</taxon>
        <taxon>Portunus</taxon>
    </lineage>
</organism>
<accession>A0A5S9BHQ6</accession>
<dbReference type="Gene3D" id="6.20.50.160">
    <property type="match status" value="1"/>
</dbReference>
<feature type="signal peptide" evidence="8">
    <location>
        <begin position="1"/>
        <end position="23"/>
    </location>
</feature>
<dbReference type="InterPro" id="IPR050473">
    <property type="entry name" value="A2M/Complement_sys"/>
</dbReference>
<dbReference type="InterPro" id="IPR013783">
    <property type="entry name" value="Ig-like_fold"/>
</dbReference>
<keyword evidence="1 8" id="KW-0732">Signal</keyword>
<protein>
    <recommendedName>
        <fullName evidence="7">TEP1-F</fullName>
    </recommendedName>
</protein>
<dbReference type="InterPro" id="IPR011626">
    <property type="entry name" value="Alpha-macroglobulin_TED"/>
</dbReference>
<dbReference type="InterPro" id="IPR036595">
    <property type="entry name" value="A-macroglobulin_rcpt-bd_sf"/>
</dbReference>
<feature type="domain" description="Alpha-macroglobulin receptor-binding" evidence="11">
    <location>
        <begin position="1318"/>
        <end position="1407"/>
    </location>
</feature>
<dbReference type="PANTHER" id="PTHR11412">
    <property type="entry name" value="MACROGLOBULIN / COMPLEMENT"/>
    <property type="match status" value="1"/>
</dbReference>
<feature type="chain" id="PRO_5024842697" description="TEP1-F" evidence="8">
    <location>
        <begin position="24"/>
        <end position="1478"/>
    </location>
</feature>